<evidence type="ECO:0000259" key="1">
    <source>
        <dbReference type="Pfam" id="PF01471"/>
    </source>
</evidence>
<dbReference type="Gene3D" id="1.10.101.10">
    <property type="entry name" value="PGBD-like superfamily/PGBD"/>
    <property type="match status" value="1"/>
</dbReference>
<feature type="domain" description="Peptidoglycan binding-like" evidence="1">
    <location>
        <begin position="232"/>
        <end position="288"/>
    </location>
</feature>
<dbReference type="InterPro" id="IPR036366">
    <property type="entry name" value="PGBDSf"/>
</dbReference>
<sequence length="426" mass="45779">MLGTGRAERLPEGAIENLAYRLDVHPADLQAIANVESGGSAWFPDGRLKILYERNIFYTQLPAAKRAAAVAQGLAHKGHRGRSQYADQKSAESRFDLLQRAIHINRDAAFNAISSGRFQIMGFNAGLCSYPSAEAMFEAFADSELAQLSAFAAFLEKKGLVPAIRSRDFDRVGRVYNGDKTGVYAGKMRREAEALRGRRWLQPHQVADIPLGHGPRSEAGSDMMQTVSLGARGEEVRMLQSALKLLGYPVGKVDGIFGELTRAAVLEFQAVNDIATTGVLDTATWAVLAKSPRRAMAVDRATATEEDLLTQGSETIRTARNGRRAGILASVLGGLGFLGGPLDVFDGLQGRATTIAEGLPGNAVEQGDAATGIFGSLVQIVPAILGTGPSGMWLPLLGFGLYSIYANRKIVDRRLEDHRTGADRGR</sequence>
<protein>
    <submittedName>
        <fullName evidence="3">Peptidoglycan-binding domain 1 protein</fullName>
    </submittedName>
</protein>
<dbReference type="Pfam" id="PF11860">
    <property type="entry name" value="Muramidase"/>
    <property type="match status" value="1"/>
</dbReference>
<dbReference type="PATRIC" id="fig|1107882.3.peg.6956"/>
<feature type="domain" description="N-acetylmuramidase" evidence="2">
    <location>
        <begin position="26"/>
        <end position="192"/>
    </location>
</feature>
<dbReference type="EMBL" id="AHAM01000342">
    <property type="protein sequence ID" value="EHK52285.1"/>
    <property type="molecule type" value="Genomic_DNA"/>
</dbReference>
<accession>H0I409</accession>
<dbReference type="RefSeq" id="WP_008840766.1">
    <property type="nucleotide sequence ID" value="NZ_AHAM01000342.1"/>
</dbReference>
<dbReference type="OrthoDB" id="1523598at2"/>
<reference evidence="3 4" key="1">
    <citation type="journal article" date="2012" name="J. Bacteriol.">
        <title>Draft Genome Sequence of Mesorhizobium alhagi CCNWXJ12-2T, a Novel Salt-Resistant Species Isolated from the Desert of Northwestern China.</title>
        <authorList>
            <person name="Zhou M."/>
            <person name="Chen W."/>
            <person name="Chen H."/>
            <person name="Wei G."/>
        </authorList>
    </citation>
    <scope>NUCLEOTIDE SEQUENCE [LARGE SCALE GENOMIC DNA]</scope>
    <source>
        <strain evidence="3 4">CCNWXJ12-2</strain>
    </source>
</reference>
<gene>
    <name evidence="3" type="ORF">MAXJ12_36141</name>
</gene>
<evidence type="ECO:0000313" key="3">
    <source>
        <dbReference type="EMBL" id="EHK52285.1"/>
    </source>
</evidence>
<dbReference type="Proteomes" id="UP000003250">
    <property type="component" value="Unassembled WGS sequence"/>
</dbReference>
<evidence type="ECO:0000313" key="4">
    <source>
        <dbReference type="Proteomes" id="UP000003250"/>
    </source>
</evidence>
<organism evidence="3 4">
    <name type="scientific">Mesorhizobium alhagi CCNWXJ12-2</name>
    <dbReference type="NCBI Taxonomy" id="1107882"/>
    <lineage>
        <taxon>Bacteria</taxon>
        <taxon>Pseudomonadati</taxon>
        <taxon>Pseudomonadota</taxon>
        <taxon>Alphaproteobacteria</taxon>
        <taxon>Hyphomicrobiales</taxon>
        <taxon>Phyllobacteriaceae</taxon>
        <taxon>Allomesorhizobium</taxon>
    </lineage>
</organism>
<name>H0I409_9HYPH</name>
<keyword evidence="4" id="KW-1185">Reference proteome</keyword>
<dbReference type="InterPro" id="IPR002477">
    <property type="entry name" value="Peptidoglycan-bd-like"/>
</dbReference>
<dbReference type="InterPro" id="IPR024408">
    <property type="entry name" value="Muramidase"/>
</dbReference>
<dbReference type="Pfam" id="PF01471">
    <property type="entry name" value="PG_binding_1"/>
    <property type="match status" value="1"/>
</dbReference>
<proteinExistence type="predicted"/>
<dbReference type="SUPFAM" id="SSF47090">
    <property type="entry name" value="PGBD-like"/>
    <property type="match status" value="1"/>
</dbReference>
<evidence type="ECO:0000259" key="2">
    <source>
        <dbReference type="Pfam" id="PF11860"/>
    </source>
</evidence>
<dbReference type="AlphaFoldDB" id="H0I409"/>
<dbReference type="InterPro" id="IPR036365">
    <property type="entry name" value="PGBD-like_sf"/>
</dbReference>